<dbReference type="GO" id="GO:0031267">
    <property type="term" value="F:small GTPase binding"/>
    <property type="evidence" value="ECO:0007669"/>
    <property type="project" value="TreeGrafter"/>
</dbReference>
<dbReference type="PANTHER" id="PTHR24113">
    <property type="entry name" value="RAN GTPASE-ACTIVATING PROTEIN 1"/>
    <property type="match status" value="1"/>
</dbReference>
<keyword evidence="3" id="KW-0677">Repeat</keyword>
<proteinExistence type="predicted"/>
<dbReference type="InterPro" id="IPR001611">
    <property type="entry name" value="Leu-rich_rpt"/>
</dbReference>
<organism evidence="4 5">
    <name type="scientific">Tribonema minus</name>
    <dbReference type="NCBI Taxonomy" id="303371"/>
    <lineage>
        <taxon>Eukaryota</taxon>
        <taxon>Sar</taxon>
        <taxon>Stramenopiles</taxon>
        <taxon>Ochrophyta</taxon>
        <taxon>PX clade</taxon>
        <taxon>Xanthophyceae</taxon>
        <taxon>Tribonematales</taxon>
        <taxon>Tribonemataceae</taxon>
        <taxon>Tribonema</taxon>
    </lineage>
</organism>
<evidence type="ECO:0000313" key="5">
    <source>
        <dbReference type="Proteomes" id="UP000664859"/>
    </source>
</evidence>
<evidence type="ECO:0000256" key="3">
    <source>
        <dbReference type="ARBA" id="ARBA00022737"/>
    </source>
</evidence>
<evidence type="ECO:0000256" key="2">
    <source>
        <dbReference type="ARBA" id="ARBA00022614"/>
    </source>
</evidence>
<dbReference type="OrthoDB" id="341587at2759"/>
<dbReference type="PANTHER" id="PTHR24113:SF12">
    <property type="entry name" value="RAN GTPASE-ACTIVATING PROTEIN 1"/>
    <property type="match status" value="1"/>
</dbReference>
<dbReference type="SMART" id="SM00368">
    <property type="entry name" value="LRR_RI"/>
    <property type="match status" value="5"/>
</dbReference>
<dbReference type="GO" id="GO:0048471">
    <property type="term" value="C:perinuclear region of cytoplasm"/>
    <property type="evidence" value="ECO:0007669"/>
    <property type="project" value="TreeGrafter"/>
</dbReference>
<protein>
    <submittedName>
        <fullName evidence="4">Leucine rich repeat protein</fullName>
    </submittedName>
</protein>
<dbReference type="AlphaFoldDB" id="A0A835YWH7"/>
<comment type="caution">
    <text evidence="4">The sequence shown here is derived from an EMBL/GenBank/DDBJ whole genome shotgun (WGS) entry which is preliminary data.</text>
</comment>
<dbReference type="InterPro" id="IPR027038">
    <property type="entry name" value="RanGap"/>
</dbReference>
<dbReference type="Gene3D" id="3.80.10.10">
    <property type="entry name" value="Ribonuclease Inhibitor"/>
    <property type="match status" value="1"/>
</dbReference>
<name>A0A835YWH7_9STRA</name>
<dbReference type="GO" id="GO:0005829">
    <property type="term" value="C:cytosol"/>
    <property type="evidence" value="ECO:0007669"/>
    <property type="project" value="TreeGrafter"/>
</dbReference>
<dbReference type="GO" id="GO:0006913">
    <property type="term" value="P:nucleocytoplasmic transport"/>
    <property type="evidence" value="ECO:0007669"/>
    <property type="project" value="TreeGrafter"/>
</dbReference>
<gene>
    <name evidence="4" type="ORF">JKP88DRAFT_319404</name>
</gene>
<dbReference type="InterPro" id="IPR032675">
    <property type="entry name" value="LRR_dom_sf"/>
</dbReference>
<evidence type="ECO:0000313" key="4">
    <source>
        <dbReference type="EMBL" id="KAG5182219.1"/>
    </source>
</evidence>
<dbReference type="Proteomes" id="UP000664859">
    <property type="component" value="Unassembled WGS sequence"/>
</dbReference>
<dbReference type="GO" id="GO:0005096">
    <property type="term" value="F:GTPase activator activity"/>
    <property type="evidence" value="ECO:0007669"/>
    <property type="project" value="UniProtKB-KW"/>
</dbReference>
<dbReference type="Pfam" id="PF13516">
    <property type="entry name" value="LRR_6"/>
    <property type="match status" value="4"/>
</dbReference>
<keyword evidence="2" id="KW-0433">Leucine-rich repeat</keyword>
<reference evidence="4" key="1">
    <citation type="submission" date="2021-02" db="EMBL/GenBank/DDBJ databases">
        <title>First Annotated Genome of the Yellow-green Alga Tribonema minus.</title>
        <authorList>
            <person name="Mahan K.M."/>
        </authorList>
    </citation>
    <scope>NUCLEOTIDE SEQUENCE</scope>
    <source>
        <strain evidence="4">UTEX B ZZ1240</strain>
    </source>
</reference>
<accession>A0A835YWH7</accession>
<dbReference type="EMBL" id="JAFCMP010000257">
    <property type="protein sequence ID" value="KAG5182219.1"/>
    <property type="molecule type" value="Genomic_DNA"/>
</dbReference>
<keyword evidence="1" id="KW-0343">GTPase activation</keyword>
<sequence length="352" mass="37672">MPPKKKAAKKEHNGEAVAGEDPLQLLNNYQKFCRLIGVPINPKVVSQLQDQEHLPITQLVVDDEFGPLGPGGTRALTTSILGTGQDMKGGPYKLLKGLRLWRVNCADEGTRSISEILRLGGGDIKLEYLEMLDCRVGGTGALALGQALAAGCNRSLLSLKLDYNQTLGSEGARALCRGLRTNATLRQLHLPYCGVGGDAGAALGEMLSYSKLQLAVLNLQGNRLGGEGLRDLAPGLARNGSVTYLSLADNAIGGVARDVEALALFRDAILACTTLSHVDLLYNRIGPDGATTLLPALAPDNAQIRQFLVDATLPTPLFDALHRRDAGAKKKGGGKKVRRTRQRSSYKFRLKM</sequence>
<dbReference type="SUPFAM" id="SSF52047">
    <property type="entry name" value="RNI-like"/>
    <property type="match status" value="1"/>
</dbReference>
<dbReference type="GO" id="GO:0005634">
    <property type="term" value="C:nucleus"/>
    <property type="evidence" value="ECO:0007669"/>
    <property type="project" value="TreeGrafter"/>
</dbReference>
<keyword evidence="5" id="KW-1185">Reference proteome</keyword>
<evidence type="ECO:0000256" key="1">
    <source>
        <dbReference type="ARBA" id="ARBA00022468"/>
    </source>
</evidence>